<evidence type="ECO:0000256" key="7">
    <source>
        <dbReference type="ARBA" id="ARBA00022989"/>
    </source>
</evidence>
<keyword evidence="13" id="KW-1185">Reference proteome</keyword>
<keyword evidence="7 9" id="KW-1133">Transmembrane helix</keyword>
<dbReference type="PROSITE" id="PS00211">
    <property type="entry name" value="ABC_TRANSPORTER_1"/>
    <property type="match status" value="1"/>
</dbReference>
<dbReference type="SMART" id="SM00382">
    <property type="entry name" value="AAA"/>
    <property type="match status" value="1"/>
</dbReference>
<sequence length="642" mass="67550">MSVAGGTLPVVGCGPAVAGTGRGRVRRERRVAGATRRRWTDEGRSVLLRGLGVLGSGIRREPRLFGVALAGSALYGVMTVGTSWALGRVTDRVVLPAFAEGRTTTGALAGAFALLVAVSLAKSVGIVGRRVGAARMQYALQAGDRRAVTRQYLRLPLSWHHRHPTGQLLSNANADVEATWYPVAPMPMAVGVLVMLAVAAVAMLLVDVVLALVGFLVFPAIFALNVVYQRRLSPRATRAQQLRAEVSEVAHESFDGGLVVKTLGREEEETARFRRSAEALRDAQVQVGRVRGVFDPLLEALPNLGVLGVLVVGSMRIEAGAIGAAELVQVAYLFTLLAFPVRAIGWVLGEIPRSVVGYDRVRRVLEATGGLPYGGVAPATGGPVDLSVRGVRFAYDTADGPVDVLHDIALDARPGQVVAVVGPTGAGKSTLTNLLVRLVDPAAGEVLLDGTDARELVPGGVAARAALVPQQSFLFDDDVRGNVTLGADVPDERVWAALRLAQADGFVAALPQGLDTRVGERGSSLSGGQRQRLALARAVVRRPRLLVLDDATSAVDPSVEAAILAGLRDPSEAMAPATVVVVAYRKATITLADEVVYVERGRVAARGTHRALLAGSEGYRRLVTAYEQQADESTGERSGVVA</sequence>
<evidence type="ECO:0000256" key="9">
    <source>
        <dbReference type="SAM" id="Phobius"/>
    </source>
</evidence>
<dbReference type="PROSITE" id="PS50893">
    <property type="entry name" value="ABC_TRANSPORTER_2"/>
    <property type="match status" value="1"/>
</dbReference>
<dbReference type="Gene3D" id="1.20.1560.10">
    <property type="entry name" value="ABC transporter type 1, transmembrane domain"/>
    <property type="match status" value="1"/>
</dbReference>
<dbReference type="GO" id="GO:0016887">
    <property type="term" value="F:ATP hydrolysis activity"/>
    <property type="evidence" value="ECO:0007669"/>
    <property type="project" value="InterPro"/>
</dbReference>
<organism evidence="12 13">
    <name type="scientific">Vallicoccus soli</name>
    <dbReference type="NCBI Taxonomy" id="2339232"/>
    <lineage>
        <taxon>Bacteria</taxon>
        <taxon>Bacillati</taxon>
        <taxon>Actinomycetota</taxon>
        <taxon>Actinomycetes</taxon>
        <taxon>Motilibacterales</taxon>
        <taxon>Vallicoccaceae</taxon>
        <taxon>Vallicoccus</taxon>
    </lineage>
</organism>
<dbReference type="PANTHER" id="PTHR24221">
    <property type="entry name" value="ATP-BINDING CASSETTE SUB-FAMILY B"/>
    <property type="match status" value="1"/>
</dbReference>
<dbReference type="InterPro" id="IPR003593">
    <property type="entry name" value="AAA+_ATPase"/>
</dbReference>
<protein>
    <submittedName>
        <fullName evidence="12">ABC transporter ATP-binding protein</fullName>
    </submittedName>
</protein>
<keyword evidence="8 9" id="KW-0472">Membrane</keyword>
<keyword evidence="3" id="KW-1003">Cell membrane</keyword>
<dbReference type="OrthoDB" id="9806127at2"/>
<evidence type="ECO:0000256" key="6">
    <source>
        <dbReference type="ARBA" id="ARBA00022840"/>
    </source>
</evidence>
<evidence type="ECO:0000313" key="13">
    <source>
        <dbReference type="Proteomes" id="UP000265614"/>
    </source>
</evidence>
<dbReference type="EMBL" id="QZEZ01000008">
    <property type="protein sequence ID" value="RJK93858.1"/>
    <property type="molecule type" value="Genomic_DNA"/>
</dbReference>
<accession>A0A3A3YT45</accession>
<dbReference type="SUPFAM" id="SSF90123">
    <property type="entry name" value="ABC transporter transmembrane region"/>
    <property type="match status" value="1"/>
</dbReference>
<dbReference type="GO" id="GO:0140359">
    <property type="term" value="F:ABC-type transporter activity"/>
    <property type="evidence" value="ECO:0007669"/>
    <property type="project" value="InterPro"/>
</dbReference>
<dbReference type="InterPro" id="IPR003439">
    <property type="entry name" value="ABC_transporter-like_ATP-bd"/>
</dbReference>
<evidence type="ECO:0000256" key="8">
    <source>
        <dbReference type="ARBA" id="ARBA00023136"/>
    </source>
</evidence>
<dbReference type="InterPro" id="IPR036640">
    <property type="entry name" value="ABC1_TM_sf"/>
</dbReference>
<evidence type="ECO:0000256" key="3">
    <source>
        <dbReference type="ARBA" id="ARBA00022475"/>
    </source>
</evidence>
<evidence type="ECO:0000313" key="12">
    <source>
        <dbReference type="EMBL" id="RJK93858.1"/>
    </source>
</evidence>
<evidence type="ECO:0000256" key="2">
    <source>
        <dbReference type="ARBA" id="ARBA00022448"/>
    </source>
</evidence>
<dbReference type="InterPro" id="IPR017871">
    <property type="entry name" value="ABC_transporter-like_CS"/>
</dbReference>
<dbReference type="GO" id="GO:0034040">
    <property type="term" value="F:ATPase-coupled lipid transmembrane transporter activity"/>
    <property type="evidence" value="ECO:0007669"/>
    <property type="project" value="TreeGrafter"/>
</dbReference>
<keyword evidence="5" id="KW-0547">Nucleotide-binding</keyword>
<dbReference type="PANTHER" id="PTHR24221:SF654">
    <property type="entry name" value="ATP-BINDING CASSETTE SUB-FAMILY B MEMBER 6"/>
    <property type="match status" value="1"/>
</dbReference>
<comment type="subcellular location">
    <subcellularLocation>
        <location evidence="1">Cell membrane</location>
        <topology evidence="1">Multi-pass membrane protein</topology>
    </subcellularLocation>
</comment>
<feature type="transmembrane region" description="Helical" evidence="9">
    <location>
        <begin position="180"/>
        <end position="202"/>
    </location>
</feature>
<feature type="transmembrane region" description="Helical" evidence="9">
    <location>
        <begin position="106"/>
        <end position="127"/>
    </location>
</feature>
<feature type="domain" description="ABC transmembrane type-1" evidence="11">
    <location>
        <begin position="67"/>
        <end position="353"/>
    </location>
</feature>
<dbReference type="InterPro" id="IPR039421">
    <property type="entry name" value="Type_1_exporter"/>
</dbReference>
<dbReference type="Pfam" id="PF00005">
    <property type="entry name" value="ABC_tran"/>
    <property type="match status" value="1"/>
</dbReference>
<dbReference type="AlphaFoldDB" id="A0A3A3YT45"/>
<proteinExistence type="predicted"/>
<evidence type="ECO:0000256" key="4">
    <source>
        <dbReference type="ARBA" id="ARBA00022692"/>
    </source>
</evidence>
<gene>
    <name evidence="12" type="ORF">D5H78_15310</name>
</gene>
<evidence type="ECO:0000259" key="11">
    <source>
        <dbReference type="PROSITE" id="PS50929"/>
    </source>
</evidence>
<name>A0A3A3YT45_9ACTN</name>
<dbReference type="InterPro" id="IPR027417">
    <property type="entry name" value="P-loop_NTPase"/>
</dbReference>
<dbReference type="GO" id="GO:0005886">
    <property type="term" value="C:plasma membrane"/>
    <property type="evidence" value="ECO:0007669"/>
    <property type="project" value="UniProtKB-SubCell"/>
</dbReference>
<keyword evidence="2" id="KW-0813">Transport</keyword>
<dbReference type="FunFam" id="3.40.50.300:FF:000854">
    <property type="entry name" value="Multidrug ABC transporter ATP-binding protein"/>
    <property type="match status" value="1"/>
</dbReference>
<feature type="transmembrane region" description="Helical" evidence="9">
    <location>
        <begin position="208"/>
        <end position="228"/>
    </location>
</feature>
<dbReference type="InterPro" id="IPR011527">
    <property type="entry name" value="ABC1_TM_dom"/>
</dbReference>
<dbReference type="Gene3D" id="3.40.50.300">
    <property type="entry name" value="P-loop containing nucleotide triphosphate hydrolases"/>
    <property type="match status" value="1"/>
</dbReference>
<dbReference type="Proteomes" id="UP000265614">
    <property type="component" value="Unassembled WGS sequence"/>
</dbReference>
<reference evidence="12 13" key="1">
    <citation type="submission" date="2018-09" db="EMBL/GenBank/DDBJ databases">
        <title>YIM 75000 draft genome.</title>
        <authorList>
            <person name="Tang S."/>
            <person name="Feng Y."/>
        </authorList>
    </citation>
    <scope>NUCLEOTIDE SEQUENCE [LARGE SCALE GENOMIC DNA]</scope>
    <source>
        <strain evidence="12 13">YIM 75000</strain>
    </source>
</reference>
<evidence type="ECO:0000256" key="5">
    <source>
        <dbReference type="ARBA" id="ARBA00022741"/>
    </source>
</evidence>
<dbReference type="SUPFAM" id="SSF52540">
    <property type="entry name" value="P-loop containing nucleoside triphosphate hydrolases"/>
    <property type="match status" value="1"/>
</dbReference>
<dbReference type="GO" id="GO:0005524">
    <property type="term" value="F:ATP binding"/>
    <property type="evidence" value="ECO:0007669"/>
    <property type="project" value="UniProtKB-KW"/>
</dbReference>
<dbReference type="PROSITE" id="PS50929">
    <property type="entry name" value="ABC_TM1F"/>
    <property type="match status" value="1"/>
</dbReference>
<feature type="domain" description="ABC transporter" evidence="10">
    <location>
        <begin position="386"/>
        <end position="625"/>
    </location>
</feature>
<evidence type="ECO:0000259" key="10">
    <source>
        <dbReference type="PROSITE" id="PS50893"/>
    </source>
</evidence>
<feature type="transmembrane region" description="Helical" evidence="9">
    <location>
        <begin position="64"/>
        <end position="86"/>
    </location>
</feature>
<keyword evidence="4 9" id="KW-0812">Transmembrane</keyword>
<keyword evidence="6 12" id="KW-0067">ATP-binding</keyword>
<dbReference type="Pfam" id="PF00664">
    <property type="entry name" value="ABC_membrane"/>
    <property type="match status" value="1"/>
</dbReference>
<comment type="caution">
    <text evidence="12">The sequence shown here is derived from an EMBL/GenBank/DDBJ whole genome shotgun (WGS) entry which is preliminary data.</text>
</comment>
<evidence type="ECO:0000256" key="1">
    <source>
        <dbReference type="ARBA" id="ARBA00004651"/>
    </source>
</evidence>